<feature type="compositionally biased region" description="Basic and acidic residues" evidence="1">
    <location>
        <begin position="232"/>
        <end position="244"/>
    </location>
</feature>
<evidence type="ECO:0000313" key="3">
    <source>
        <dbReference type="EMBL" id="KAF1840074.1"/>
    </source>
</evidence>
<feature type="region of interest" description="Disordered" evidence="1">
    <location>
        <begin position="225"/>
        <end position="244"/>
    </location>
</feature>
<name>A0A9P4G6T6_9PLEO</name>
<reference evidence="3" key="1">
    <citation type="submission" date="2020-01" db="EMBL/GenBank/DDBJ databases">
        <authorList>
            <consortium name="DOE Joint Genome Institute"/>
            <person name="Haridas S."/>
            <person name="Albert R."/>
            <person name="Binder M."/>
            <person name="Bloem J."/>
            <person name="Labutti K."/>
            <person name="Salamov A."/>
            <person name="Andreopoulos B."/>
            <person name="Baker S.E."/>
            <person name="Barry K."/>
            <person name="Bills G."/>
            <person name="Bluhm B.H."/>
            <person name="Cannon C."/>
            <person name="Castanera R."/>
            <person name="Culley D.E."/>
            <person name="Daum C."/>
            <person name="Ezra D."/>
            <person name="Gonzalez J.B."/>
            <person name="Henrissat B."/>
            <person name="Kuo A."/>
            <person name="Liang C."/>
            <person name="Lipzen A."/>
            <person name="Lutzoni F."/>
            <person name="Magnuson J."/>
            <person name="Mondo S."/>
            <person name="Nolan M."/>
            <person name="Ohm R."/>
            <person name="Pangilinan J."/>
            <person name="Park H.-J."/>
            <person name="Ramirez L."/>
            <person name="Alfaro M."/>
            <person name="Sun H."/>
            <person name="Tritt A."/>
            <person name="Yoshinaga Y."/>
            <person name="Zwiers L.-H."/>
            <person name="Turgeon B.G."/>
            <person name="Goodwin S.B."/>
            <person name="Spatafora J.W."/>
            <person name="Crous P.W."/>
            <person name="Grigoriev I.V."/>
        </authorList>
    </citation>
    <scope>NUCLEOTIDE SEQUENCE</scope>
    <source>
        <strain evidence="3">CBS 394.84</strain>
    </source>
</reference>
<dbReference type="EMBL" id="ML976620">
    <property type="protein sequence ID" value="KAF1840074.1"/>
    <property type="molecule type" value="Genomic_DNA"/>
</dbReference>
<evidence type="ECO:0000313" key="4">
    <source>
        <dbReference type="Proteomes" id="UP000800039"/>
    </source>
</evidence>
<proteinExistence type="predicted"/>
<comment type="caution">
    <text evidence="3">The sequence shown here is derived from an EMBL/GenBank/DDBJ whole genome shotgun (WGS) entry which is preliminary data.</text>
</comment>
<dbReference type="OrthoDB" id="3796768at2759"/>
<organism evidence="3 4">
    <name type="scientific">Cucurbitaria berberidis CBS 394.84</name>
    <dbReference type="NCBI Taxonomy" id="1168544"/>
    <lineage>
        <taxon>Eukaryota</taxon>
        <taxon>Fungi</taxon>
        <taxon>Dikarya</taxon>
        <taxon>Ascomycota</taxon>
        <taxon>Pezizomycotina</taxon>
        <taxon>Dothideomycetes</taxon>
        <taxon>Pleosporomycetidae</taxon>
        <taxon>Pleosporales</taxon>
        <taxon>Pleosporineae</taxon>
        <taxon>Cucurbitariaceae</taxon>
        <taxon>Cucurbitaria</taxon>
    </lineage>
</organism>
<dbReference type="PROSITE" id="PS50097">
    <property type="entry name" value="BTB"/>
    <property type="match status" value="1"/>
</dbReference>
<sequence length="244" mass="27901">MMFSRDYLFELFTTHKFSDFCFTRPGERGLEVHKVLLSARSPIFKWYFETHKGKKADLLDLVACEGIMGYDSDDEANNTALRDSLFDIIAFCYLENCSDCRRDTNIHFNIRVIPLLLTHALADRFEIPDLVAGAEKKFRDAFAWFCTNAVDEHVESALKICFSPDLLKKRHIQGRTLELLRDTAMWMFEQQVENYKRAGQREKLMALMAGIPQASAKLGRQLVDADQAGTKGEAEGSVKQGTRE</sequence>
<gene>
    <name evidence="3" type="ORF">K460DRAFT_410686</name>
</gene>
<dbReference type="InterPro" id="IPR000210">
    <property type="entry name" value="BTB/POZ_dom"/>
</dbReference>
<dbReference type="RefSeq" id="XP_040782637.1">
    <property type="nucleotide sequence ID" value="XM_040937401.1"/>
</dbReference>
<dbReference type="Gene3D" id="3.30.710.10">
    <property type="entry name" value="Potassium Channel Kv1.1, Chain A"/>
    <property type="match status" value="1"/>
</dbReference>
<evidence type="ECO:0000259" key="2">
    <source>
        <dbReference type="PROSITE" id="PS50097"/>
    </source>
</evidence>
<accession>A0A9P4G6T6</accession>
<keyword evidence="4" id="KW-1185">Reference proteome</keyword>
<dbReference type="GeneID" id="63854651"/>
<dbReference type="AlphaFoldDB" id="A0A9P4G6T6"/>
<dbReference type="SUPFAM" id="SSF54695">
    <property type="entry name" value="POZ domain"/>
    <property type="match status" value="1"/>
</dbReference>
<dbReference type="Proteomes" id="UP000800039">
    <property type="component" value="Unassembled WGS sequence"/>
</dbReference>
<feature type="domain" description="BTB" evidence="2">
    <location>
        <begin position="18"/>
        <end position="93"/>
    </location>
</feature>
<protein>
    <recommendedName>
        <fullName evidence="2">BTB domain-containing protein</fullName>
    </recommendedName>
</protein>
<dbReference type="InterPro" id="IPR011333">
    <property type="entry name" value="SKP1/BTB/POZ_sf"/>
</dbReference>
<evidence type="ECO:0000256" key="1">
    <source>
        <dbReference type="SAM" id="MobiDB-lite"/>
    </source>
</evidence>
<dbReference type="Pfam" id="PF00651">
    <property type="entry name" value="BTB"/>
    <property type="match status" value="1"/>
</dbReference>